<feature type="signal peptide" evidence="6">
    <location>
        <begin position="1"/>
        <end position="23"/>
    </location>
</feature>
<evidence type="ECO:0000313" key="8">
    <source>
        <dbReference type="EMBL" id="MFC3861462.1"/>
    </source>
</evidence>
<evidence type="ECO:0000256" key="4">
    <source>
        <dbReference type="ARBA" id="ARBA00023157"/>
    </source>
</evidence>
<evidence type="ECO:0000313" key="9">
    <source>
        <dbReference type="Proteomes" id="UP001595748"/>
    </source>
</evidence>
<comment type="caution">
    <text evidence="8">The sequence shown here is derived from an EMBL/GenBank/DDBJ whole genome shotgun (WGS) entry which is preliminary data.</text>
</comment>
<keyword evidence="4" id="KW-1015">Disulfide bond</keyword>
<dbReference type="PANTHER" id="PTHR13887:SF14">
    <property type="entry name" value="DISULFIDE BOND FORMATION PROTEIN D"/>
    <property type="match status" value="1"/>
</dbReference>
<keyword evidence="5" id="KW-0676">Redox-active center</keyword>
<keyword evidence="2 6" id="KW-0732">Signal</keyword>
<sequence length="360" mass="37520">MISRLSFLFAGVLSAGLLGSAHAQVGDQVAPVLAHPLFKDAGRGPAGTYTLPGGLSVLLSQSQGYLLSGTVQAKYEAPSGLSVSGGTGAAQATSAQGVSGANATFKNVAAAIGVLSGYGDGLAGPLEQFLNRPDVPAQLERGFSIRADPFTISARTEAGVLKVTISQVQVPAEAFLPVKTVLPARKAAARPVVLRVYSDFQCPFCQKFETETLPTLLAKLPDDVSIEFHQFPLEQIHPLARPSAEASECAGQQGKFWAYKDALFTDRSWLASNPQEVFTRLAGKVGLDVPAFQKCVDTRAGKAAVDAGLLEAMKLGVNGTPTVFVNGFRAGNAYDANGLLNLINFARVAGAVPAPTPVKP</sequence>
<feature type="domain" description="Thioredoxin" evidence="7">
    <location>
        <begin position="166"/>
        <end position="301"/>
    </location>
</feature>
<dbReference type="SUPFAM" id="SSF52833">
    <property type="entry name" value="Thioredoxin-like"/>
    <property type="match status" value="1"/>
</dbReference>
<feature type="chain" id="PRO_5046752286" evidence="6">
    <location>
        <begin position="24"/>
        <end position="360"/>
    </location>
</feature>
<dbReference type="InterPro" id="IPR012336">
    <property type="entry name" value="Thioredoxin-like_fold"/>
</dbReference>
<keyword evidence="3" id="KW-0560">Oxidoreductase</keyword>
<organism evidence="8 9">
    <name type="scientific">Deinococcus antarcticus</name>
    <dbReference type="NCBI Taxonomy" id="1298767"/>
    <lineage>
        <taxon>Bacteria</taxon>
        <taxon>Thermotogati</taxon>
        <taxon>Deinococcota</taxon>
        <taxon>Deinococci</taxon>
        <taxon>Deinococcales</taxon>
        <taxon>Deinococcaceae</taxon>
        <taxon>Deinococcus</taxon>
    </lineage>
</organism>
<dbReference type="InterPro" id="IPR036249">
    <property type="entry name" value="Thioredoxin-like_sf"/>
</dbReference>
<comment type="similarity">
    <text evidence="1">Belongs to the thioredoxin family. DsbA subfamily.</text>
</comment>
<evidence type="ECO:0000256" key="5">
    <source>
        <dbReference type="ARBA" id="ARBA00023284"/>
    </source>
</evidence>
<evidence type="ECO:0000256" key="6">
    <source>
        <dbReference type="SAM" id="SignalP"/>
    </source>
</evidence>
<protein>
    <submittedName>
        <fullName evidence="8">DsbA family protein</fullName>
    </submittedName>
</protein>
<reference evidence="9" key="1">
    <citation type="journal article" date="2019" name="Int. J. Syst. Evol. Microbiol.">
        <title>The Global Catalogue of Microorganisms (GCM) 10K type strain sequencing project: providing services to taxonomists for standard genome sequencing and annotation.</title>
        <authorList>
            <consortium name="The Broad Institute Genomics Platform"/>
            <consortium name="The Broad Institute Genome Sequencing Center for Infectious Disease"/>
            <person name="Wu L."/>
            <person name="Ma J."/>
        </authorList>
    </citation>
    <scope>NUCLEOTIDE SEQUENCE [LARGE SCALE GENOMIC DNA]</scope>
    <source>
        <strain evidence="9">CCTCC AB 2013263</strain>
    </source>
</reference>
<keyword evidence="9" id="KW-1185">Reference proteome</keyword>
<proteinExistence type="inferred from homology"/>
<dbReference type="EMBL" id="JBHRZF010000142">
    <property type="protein sequence ID" value="MFC3861462.1"/>
    <property type="molecule type" value="Genomic_DNA"/>
</dbReference>
<dbReference type="Proteomes" id="UP001595748">
    <property type="component" value="Unassembled WGS sequence"/>
</dbReference>
<dbReference type="InterPro" id="IPR013766">
    <property type="entry name" value="Thioredoxin_domain"/>
</dbReference>
<name>A0ABV8AAG2_9DEIO</name>
<evidence type="ECO:0000256" key="3">
    <source>
        <dbReference type="ARBA" id="ARBA00023002"/>
    </source>
</evidence>
<evidence type="ECO:0000256" key="2">
    <source>
        <dbReference type="ARBA" id="ARBA00022729"/>
    </source>
</evidence>
<evidence type="ECO:0000259" key="7">
    <source>
        <dbReference type="PROSITE" id="PS51352"/>
    </source>
</evidence>
<dbReference type="PROSITE" id="PS51352">
    <property type="entry name" value="THIOREDOXIN_2"/>
    <property type="match status" value="1"/>
</dbReference>
<accession>A0ABV8AAG2</accession>
<evidence type="ECO:0000256" key="1">
    <source>
        <dbReference type="ARBA" id="ARBA00005791"/>
    </source>
</evidence>
<dbReference type="CDD" id="cd02972">
    <property type="entry name" value="DsbA_family"/>
    <property type="match status" value="1"/>
</dbReference>
<dbReference type="Gene3D" id="3.40.30.10">
    <property type="entry name" value="Glutaredoxin"/>
    <property type="match status" value="1"/>
</dbReference>
<dbReference type="PANTHER" id="PTHR13887">
    <property type="entry name" value="GLUTATHIONE S-TRANSFERASE KAPPA"/>
    <property type="match status" value="1"/>
</dbReference>
<dbReference type="RefSeq" id="WP_380078373.1">
    <property type="nucleotide sequence ID" value="NZ_JBHRZF010000142.1"/>
</dbReference>
<dbReference type="Pfam" id="PF13462">
    <property type="entry name" value="Thioredoxin_4"/>
    <property type="match status" value="1"/>
</dbReference>
<gene>
    <name evidence="8" type="ORF">ACFOPQ_11895</name>
</gene>